<feature type="domain" description="GP-PDE" evidence="10">
    <location>
        <begin position="353"/>
        <end position="669"/>
    </location>
</feature>
<keyword evidence="3 9" id="KW-0732">Signal</keyword>
<dbReference type="Proteomes" id="UP000525078">
    <property type="component" value="Unassembled WGS sequence"/>
</dbReference>
<feature type="domain" description="GP-PDE" evidence="10">
    <location>
        <begin position="37"/>
        <end position="337"/>
    </location>
</feature>
<dbReference type="PANTHER" id="PTHR43620">
    <property type="entry name" value="GLYCEROPHOSPHORYL DIESTER PHOSPHODIESTERASE"/>
    <property type="match status" value="1"/>
</dbReference>
<evidence type="ECO:0000256" key="5">
    <source>
        <dbReference type="ARBA" id="ARBA00022801"/>
    </source>
</evidence>
<feature type="region of interest" description="Disordered" evidence="8">
    <location>
        <begin position="704"/>
        <end position="724"/>
    </location>
</feature>
<dbReference type="PANTHER" id="PTHR43620:SF7">
    <property type="entry name" value="GLYCEROPHOSPHODIESTER PHOSPHODIESTERASE GDPD5-RELATED"/>
    <property type="match status" value="1"/>
</dbReference>
<keyword evidence="6" id="KW-0325">Glycoprotein</keyword>
<dbReference type="FunFam" id="3.20.20.190:FF:000013">
    <property type="entry name" value="Glycerophosphodiester phosphodiesterase GDPDL3"/>
    <property type="match status" value="1"/>
</dbReference>
<keyword evidence="5" id="KW-0378">Hydrolase</keyword>
<sequence>MCNARPLLSLCLLLSLVLASVSVQPQGPWLTLNGKSPVVIAHGGFSGIFPDSSYAAYKFTSVATSPNTVLWCDVQLTKDGIGICFPDIRLDNGTDINEFSRNKPKTYLVNGKSITGWFPLDYKFKQLSIFSVRQGVFSRTNKFDGNAFSILSVDQMIKEIKPKNLWLNIQHDSFFTKHNLSMTNFVLSLSERAVINYISSPEMAFLNNIKQKINTTVTKLVFRFPAQNEVDPSSNRTYDFFLRNLKLIKTFASGIIVPKSYIWPTNTKSYLLPHTSLVLDAHKEGLEVYASEFMNDVPLSYNYSHDPVAEYLNFFDNGKFSVDGVLSDFPITPSAAIECFAHLGNNATKQAKPLVISKCGASGDYPGCTDKAYAKAINDGVDVLDCPVQLSKDGIPFCLTSINLLSSTNVANSSFSNFKMSVPQIIENGTGIFSFNLTWDDVQKLKRKCCQALDGLPVVSSVLLSPYSSFTLYRNPANINEGRFVSLSDFLAIAKNSSSLTGIMISIEHAPYLAEELSLSVTDTVDSALSKAGFDKQTALKVMIQSTHSSVLKEFQGKNNYELVYRIDEQIRSFDDLSLKDIKKFAHSVTVDKSSIYPDNMLFLTGATDVVKKIHSHKLPVYVQTFSNEFVSQAWDFLSDPTVEINSYVMGAKVDGIITEFPKTTARYRSNRCLGLGDNTPPYMSPVEPGSLMELITPPYMPPAESPDPVLVSGDVVEPPLSSV</sequence>
<dbReference type="InterPro" id="IPR017946">
    <property type="entry name" value="PLC-like_Pdiesterase_TIM-brl"/>
</dbReference>
<dbReference type="PROSITE" id="PS51704">
    <property type="entry name" value="GP_PDE"/>
    <property type="match status" value="2"/>
</dbReference>
<comment type="similarity">
    <text evidence="1">Belongs to the glycerophosphoryl diester phosphodiesterase family.</text>
</comment>
<dbReference type="FunFam" id="3.20.20.190:FF:000011">
    <property type="entry name" value="Glycerophosphodiester phosphodiesterase GDPDL3"/>
    <property type="match status" value="1"/>
</dbReference>
<evidence type="ECO:0000256" key="3">
    <source>
        <dbReference type="ARBA" id="ARBA00022729"/>
    </source>
</evidence>
<comment type="caution">
    <text evidence="11">The sequence shown here is derived from an EMBL/GenBank/DDBJ whole genome shotgun (WGS) entry which is preliminary data.</text>
</comment>
<evidence type="ECO:0000256" key="6">
    <source>
        <dbReference type="ARBA" id="ARBA00023180"/>
    </source>
</evidence>
<evidence type="ECO:0000256" key="2">
    <source>
        <dbReference type="ARBA" id="ARBA00012247"/>
    </source>
</evidence>
<evidence type="ECO:0000313" key="11">
    <source>
        <dbReference type="EMBL" id="KAF4390203.1"/>
    </source>
</evidence>
<name>A0A7J6H4Q2_CANSA</name>
<dbReference type="SUPFAM" id="SSF51695">
    <property type="entry name" value="PLC-like phosphodiesterases"/>
    <property type="match status" value="2"/>
</dbReference>
<evidence type="ECO:0000256" key="8">
    <source>
        <dbReference type="SAM" id="MobiDB-lite"/>
    </source>
</evidence>
<feature type="signal peptide" evidence="9">
    <location>
        <begin position="1"/>
        <end position="19"/>
    </location>
</feature>
<accession>A0A7J6H4Q2</accession>
<keyword evidence="4" id="KW-0319">Glycerol metabolism</keyword>
<dbReference type="Pfam" id="PF03009">
    <property type="entry name" value="GDPD"/>
    <property type="match status" value="2"/>
</dbReference>
<comment type="catalytic activity">
    <reaction evidence="7">
        <text>a sn-glycero-3-phosphodiester + H2O = an alcohol + sn-glycerol 3-phosphate + H(+)</text>
        <dbReference type="Rhea" id="RHEA:12969"/>
        <dbReference type="ChEBI" id="CHEBI:15377"/>
        <dbReference type="ChEBI" id="CHEBI:15378"/>
        <dbReference type="ChEBI" id="CHEBI:30879"/>
        <dbReference type="ChEBI" id="CHEBI:57597"/>
        <dbReference type="ChEBI" id="CHEBI:83408"/>
        <dbReference type="EC" id="3.1.4.46"/>
    </reaction>
</comment>
<evidence type="ECO:0000256" key="9">
    <source>
        <dbReference type="SAM" id="SignalP"/>
    </source>
</evidence>
<dbReference type="GO" id="GO:0006071">
    <property type="term" value="P:glycerol metabolic process"/>
    <property type="evidence" value="ECO:0007669"/>
    <property type="project" value="UniProtKB-KW"/>
</dbReference>
<organism evidence="11 12">
    <name type="scientific">Cannabis sativa</name>
    <name type="common">Hemp</name>
    <name type="synonym">Marijuana</name>
    <dbReference type="NCBI Taxonomy" id="3483"/>
    <lineage>
        <taxon>Eukaryota</taxon>
        <taxon>Viridiplantae</taxon>
        <taxon>Streptophyta</taxon>
        <taxon>Embryophyta</taxon>
        <taxon>Tracheophyta</taxon>
        <taxon>Spermatophyta</taxon>
        <taxon>Magnoliopsida</taxon>
        <taxon>eudicotyledons</taxon>
        <taxon>Gunneridae</taxon>
        <taxon>Pentapetalae</taxon>
        <taxon>rosids</taxon>
        <taxon>fabids</taxon>
        <taxon>Rosales</taxon>
        <taxon>Cannabaceae</taxon>
        <taxon>Cannabis</taxon>
    </lineage>
</organism>
<dbReference type="Gene3D" id="3.20.20.190">
    <property type="entry name" value="Phosphatidylinositol (PI) phosphodiesterase"/>
    <property type="match status" value="2"/>
</dbReference>
<protein>
    <recommendedName>
        <fullName evidence="2">glycerophosphodiester phosphodiesterase</fullName>
        <ecNumber evidence="2">3.1.4.46</ecNumber>
    </recommendedName>
</protein>
<dbReference type="CDD" id="cd08604">
    <property type="entry name" value="GDPD_SHV3_repeat_2"/>
    <property type="match status" value="1"/>
</dbReference>
<evidence type="ECO:0000259" key="10">
    <source>
        <dbReference type="PROSITE" id="PS51704"/>
    </source>
</evidence>
<evidence type="ECO:0000256" key="1">
    <source>
        <dbReference type="ARBA" id="ARBA00007277"/>
    </source>
</evidence>
<evidence type="ECO:0000256" key="4">
    <source>
        <dbReference type="ARBA" id="ARBA00022798"/>
    </source>
</evidence>
<reference evidence="11 12" key="1">
    <citation type="journal article" date="2020" name="bioRxiv">
        <title>Sequence and annotation of 42 cannabis genomes reveals extensive copy number variation in cannabinoid synthesis and pathogen resistance genes.</title>
        <authorList>
            <person name="Mckernan K.J."/>
            <person name="Helbert Y."/>
            <person name="Kane L.T."/>
            <person name="Ebling H."/>
            <person name="Zhang L."/>
            <person name="Liu B."/>
            <person name="Eaton Z."/>
            <person name="Mclaughlin S."/>
            <person name="Kingan S."/>
            <person name="Baybayan P."/>
            <person name="Concepcion G."/>
            <person name="Jordan M."/>
            <person name="Riva A."/>
            <person name="Barbazuk W."/>
            <person name="Harkins T."/>
        </authorList>
    </citation>
    <scope>NUCLEOTIDE SEQUENCE [LARGE SCALE GENOMIC DNA]</scope>
    <source>
        <strain evidence="12">cv. Jamaican Lion 4</strain>
        <tissue evidence="11">Leaf</tissue>
    </source>
</reference>
<gene>
    <name evidence="11" type="ORF">F8388_019858</name>
</gene>
<dbReference type="InterPro" id="IPR030395">
    <property type="entry name" value="GP_PDE_dom"/>
</dbReference>
<dbReference type="EC" id="3.1.4.46" evidence="2"/>
<feature type="chain" id="PRO_5029607818" description="glycerophosphodiester phosphodiesterase" evidence="9">
    <location>
        <begin position="20"/>
        <end position="724"/>
    </location>
</feature>
<proteinExistence type="inferred from homology"/>
<evidence type="ECO:0000313" key="12">
    <source>
        <dbReference type="Proteomes" id="UP000525078"/>
    </source>
</evidence>
<dbReference type="GO" id="GO:0006629">
    <property type="term" value="P:lipid metabolic process"/>
    <property type="evidence" value="ECO:0007669"/>
    <property type="project" value="InterPro"/>
</dbReference>
<evidence type="ECO:0000256" key="7">
    <source>
        <dbReference type="ARBA" id="ARBA00047512"/>
    </source>
</evidence>
<dbReference type="CDD" id="cd08603">
    <property type="entry name" value="GDPD_SHV3_repeat_1"/>
    <property type="match status" value="1"/>
</dbReference>
<dbReference type="EMBL" id="JAATIP010000029">
    <property type="protein sequence ID" value="KAF4390203.1"/>
    <property type="molecule type" value="Genomic_DNA"/>
</dbReference>
<dbReference type="GO" id="GO:0008889">
    <property type="term" value="F:glycerophosphodiester phosphodiesterase activity"/>
    <property type="evidence" value="ECO:0007669"/>
    <property type="project" value="UniProtKB-EC"/>
</dbReference>
<dbReference type="AlphaFoldDB" id="A0A7J6H4Q2"/>